<accession>A0A494WKB2</accession>
<feature type="region of interest" description="Disordered" evidence="1">
    <location>
        <begin position="37"/>
        <end position="76"/>
    </location>
</feature>
<keyword evidence="2" id="KW-0812">Transmembrane</keyword>
<feature type="transmembrane region" description="Helical" evidence="2">
    <location>
        <begin position="1950"/>
        <end position="1968"/>
    </location>
</feature>
<dbReference type="InterPro" id="IPR026906">
    <property type="entry name" value="LRR_5"/>
</dbReference>
<dbReference type="RefSeq" id="WP_130574584.1">
    <property type="nucleotide sequence ID" value="NZ_CP036170.1"/>
</dbReference>
<proteinExistence type="predicted"/>
<name>A0A494WKB2_CLOS5</name>
<dbReference type="OrthoDB" id="1987399at2"/>
<feature type="signal peptide" evidence="3">
    <location>
        <begin position="1"/>
        <end position="25"/>
    </location>
</feature>
<evidence type="ECO:0000313" key="5">
    <source>
        <dbReference type="Proteomes" id="UP000289664"/>
    </source>
</evidence>
<feature type="region of interest" description="Disordered" evidence="1">
    <location>
        <begin position="1923"/>
        <end position="1946"/>
    </location>
</feature>
<dbReference type="Gene3D" id="3.80.10.10">
    <property type="entry name" value="Ribonuclease Inhibitor"/>
    <property type="match status" value="8"/>
</dbReference>
<keyword evidence="5" id="KW-1185">Reference proteome</keyword>
<dbReference type="EMBL" id="CP036170">
    <property type="protein sequence ID" value="QBF74495.1"/>
    <property type="molecule type" value="Genomic_DNA"/>
</dbReference>
<evidence type="ECO:0000256" key="3">
    <source>
        <dbReference type="SAM" id="SignalP"/>
    </source>
</evidence>
<dbReference type="Proteomes" id="UP000289664">
    <property type="component" value="Chromosome"/>
</dbReference>
<dbReference type="InterPro" id="IPR032675">
    <property type="entry name" value="LRR_dom_sf"/>
</dbReference>
<dbReference type="PANTHER" id="PTHR45661:SF3">
    <property type="entry name" value="IG-LIKE DOMAIN-CONTAINING PROTEIN"/>
    <property type="match status" value="1"/>
</dbReference>
<evidence type="ECO:0000256" key="1">
    <source>
        <dbReference type="SAM" id="MobiDB-lite"/>
    </source>
</evidence>
<evidence type="ECO:0000313" key="4">
    <source>
        <dbReference type="EMBL" id="QBF74495.1"/>
    </source>
</evidence>
<dbReference type="PANTHER" id="PTHR45661">
    <property type="entry name" value="SURFACE ANTIGEN"/>
    <property type="match status" value="1"/>
</dbReference>
<feature type="chain" id="PRO_5019823921" evidence="3">
    <location>
        <begin position="26"/>
        <end position="1976"/>
    </location>
</feature>
<protein>
    <submittedName>
        <fullName evidence="4">Uncharacterized protein</fullName>
    </submittedName>
</protein>
<dbReference type="Pfam" id="PF13306">
    <property type="entry name" value="LRR_5"/>
    <property type="match status" value="10"/>
</dbReference>
<keyword evidence="2" id="KW-1133">Transmembrane helix</keyword>
<reference evidence="4 5" key="1">
    <citation type="journal article" date="2019" name="Appl. Environ. Microbiol.">
        <title>Clostridium scindens ATCC 35704: integration of nutritional requirements, the complete genome sequence, and global transcriptional responses to bile acids.</title>
        <authorList>
            <person name="Devendran S."/>
            <person name="Shrestha R."/>
            <person name="Alves J.M.P."/>
            <person name="Wolf P.G."/>
            <person name="Ly L."/>
            <person name="Hernandez A.G."/>
            <person name="Mendez-Garcia C."/>
            <person name="Inboden A."/>
            <person name="Wiley J."/>
            <person name="Paul O."/>
            <person name="Allen A."/>
            <person name="Springer E."/>
            <person name="Wright C.L."/>
            <person name="Fields C.J."/>
            <person name="Daniel S.L."/>
            <person name="Ridlon J.M."/>
        </authorList>
    </citation>
    <scope>NUCLEOTIDE SEQUENCE [LARGE SCALE GENOMIC DNA]</scope>
    <source>
        <strain evidence="4 5">ATCC 35704</strain>
    </source>
</reference>
<sequence>MKRKKEGAVLLALLLSICMTFTTFAADIPVDAAVAVTEEGGESEEPKESGDSVESVLPEENSAQEEQGSEVSSEENVDLQVAQYVAPAAVEAAANDEWTAADFTYGEASQTLTGCDYKREIIVKGQVIKGLSESGQEKIAINKNLVIPSQTPDGTTIVGIGQSAFTGMGIETVVFPENMMIPYDDQLTGVIHERGNFIIQSSAFANNNISNIEFPEGILYIDASAFKNNKLSSVTFPHTLWMVGNSSFANNQLTKVNFCLNPDFMFQMDSLAFAYNQIKSVTLPYNCEKVYMYTFMGNPGMESLSPDAPEKFQGTGGVVYMYTQNPEHFNMDRIHHIERTAANQKSWFQKLVLGDEPIIDLSWKSEDFTYEGTCITGLSDSGITKRTDNKNLVLPDKNPEGEYITEIAAGNSETQGTFSTEDEVFQSVKLPSKLEIIGDYAFKNCPVTSLDLPVTVKTIGKEAFAGNQLPELAISGNLKVIDAGVFAQAGTEGTLKSLELQEGITKIGAEAFANSGLTTVALPMSLMALDKDAFKGSTAGVVELSTDNYRHIEDKENFAESEYHTIKLNTANWKSEDFTYNEEGTILTGLSDSGILKRKENKKLILPDKGPGGLDITGIASGDSNVSYGIFGAEGEVFESVELPEKLETIGDRAFLNNKLTSVIFPETVTSIGLQAFALNDLSEVVLPDSVTSLGGAAFSNNIHLTKVQLSANLKVIPATAFGITLANTLNVGLVQLTIPEGVESIGSGAFGGHEIQTLTLPVSLKKIDSRAFKSNQIQNLYIPDNVTELGSSAFEQTSGKNCLASVRLPEGLLKINSKTFANAALTRVDIPYSLTTLNKNAFYGNKDGFVQVYTPNDEHISFEVSGATFQIHIRTDVWTIKDFAYDGAKITGLSETGIKKREENRNLVLPDKTPTGDYITEIGAGKPGEYGLFGAENLGFDSVKLPSRVEKIGNFAFQNNGLKEVSFPDTLSEIGVAAFQINQLVNIVLPDSVTTLGGGAFGTNPTLQSLVLSENIKDIPAGAFGCSTKTEYMTGFTSVEIPEGVETIGDNAFAGNNFTEIVIPSTVKSIGKYAFSTKNTLNEVTTLILPEGLTTIGNRAFRNQNILTVDLPYSVTALPKEVFEKEFKDGTSGVTTVRVENYQQYTDKTLFKDSDYHVYEINADTYKATDFVYDSENPVIITGLSDNGVMKRPLNRNLVIPAQNTTGETVIEIANGVAGGYGVFGTEGEGFDSVSFPESLKKIGNFAFRDNGLKNVNFTNGLENIGMQAFGQNYIEEVILPDSVNTMGSGAFATNPELKKVVLSKGMTEIPASAFTNNTPAKNFTVLEIPEGIKTIDNYAFSGNSLSEVRIPSTVTKIGSRAFAQTADNATITNVNLPSGLLEIGSRAFTETLITRVDIPNSLEKLAKDVFRNAAGRVVSIHTSNKDHLTNAKGFYATSDWHKVVYNQLVESGWSEDDFTYDGSVITGWSEKGNQTRLENHNLVLPSTNPETGEDISMIGEAAFQIPDDEWEQGKNGIYSPNGMESVLLPERLIEIGNKAFQYNSLVTVEFPASVTTIGESAFNSNKLEKLILPDTITEVKDGAFSTNVLTEITLSDGMTRIAQAVFSMNINLTHIEIPDTITEIDDFAFAGARLETLDIPESVERIGRKAFHLHHLTELTIPGNVKEIGESAFEGTFKALTLKKLVLEEGIEKIGLKAFKEGYLESVELPSTLMSLADDTFMNNTGTDNSYVVECYTSNPAHLKFQSSKYHKIIYRALVWDVDDFTYGDGVNESDTVITGLSEKGLKKLENCTDLVLPQKNAEGKVITGIGAYAFADLPFKLTSVVFADGLCDIGEGAFKDNALQEMTLPSSLKSIGAYAFAGNRITEIVLPEKVESMDKTAFDSNKDADGNKVVVKVYITNPGQEKLPESDGYEIIFTKEVPEQKPAESQQDESKSTAVRTGDPANTVPLLVGMCIAMSAIALLLKRRTSLRH</sequence>
<evidence type="ECO:0000256" key="2">
    <source>
        <dbReference type="SAM" id="Phobius"/>
    </source>
</evidence>
<keyword evidence="3" id="KW-0732">Signal</keyword>
<gene>
    <name evidence="4" type="ORF">HDCHBGLK_01897</name>
</gene>
<organism evidence="4 5">
    <name type="scientific">Clostridium scindens (strain ATCC 35704 / DSM 5676 / VPI 13733 / 19)</name>
    <dbReference type="NCBI Taxonomy" id="411468"/>
    <lineage>
        <taxon>Bacteria</taxon>
        <taxon>Bacillati</taxon>
        <taxon>Bacillota</taxon>
        <taxon>Clostridia</taxon>
        <taxon>Lachnospirales</taxon>
        <taxon>Lachnospiraceae</taxon>
    </lineage>
</organism>
<dbReference type="GeneID" id="62696104"/>
<dbReference type="InterPro" id="IPR053139">
    <property type="entry name" value="Surface_bspA-like"/>
</dbReference>
<keyword evidence="2" id="KW-0472">Membrane</keyword>
<dbReference type="SUPFAM" id="SSF52058">
    <property type="entry name" value="L domain-like"/>
    <property type="match status" value="2"/>
</dbReference>
<dbReference type="KEGG" id="csci:HDCHBGLK_01897"/>